<evidence type="ECO:0000313" key="2">
    <source>
        <dbReference type="Proteomes" id="UP000186817"/>
    </source>
</evidence>
<name>A0A1Q9BRS9_SYMMI</name>
<accession>A0A1Q9BRS9</accession>
<dbReference type="AlphaFoldDB" id="A0A1Q9BRS9"/>
<proteinExistence type="predicted"/>
<feature type="non-terminal residue" evidence="1">
    <location>
        <position position="536"/>
    </location>
</feature>
<protein>
    <submittedName>
        <fullName evidence="1">Uncharacterized protein</fullName>
    </submittedName>
</protein>
<dbReference type="Proteomes" id="UP000186817">
    <property type="component" value="Unassembled WGS sequence"/>
</dbReference>
<sequence length="536" mass="60546">MSFLDIFKAAAGNVIKANFGAERKIASLDEWDVTVPPDRTDFDALARQSIAPFHRLFDQRVHRRFRDGDTDYLRGSEEKILRDELRALSQAEGTQLATELARRFKFLQNCRHIIGDPDFAEVFENNFGRDPKILEIFNSDLRRILNFSCKETSWIFGEAQIAILARSLKGVAGTGSISNHFWDLAGHLARVLDLAPVMGEARHLEQLAALYLDLDAAPNKGKHERDGLPELVRSLARHLGEDPDRHSILRQVRADAEFEERKWQSLLKVSGPRLACFWEILRKHKAYDHHLDAFIKEDPETLRILDISASERGHLLMDCIRTFMFLRLSQGYAFGLDPAAAPGPVSFDPADFPDLSRYGLGYRYETQLEKITEVVVKRKIELTEDELVAAISIQSGNGHSPYSSLRMLQLIGAEAKRTNTVRVRNEIEKLINSVDDLNIRTEHRSVKKYCSAASRRLGDLLGTLNDEISERLDQSVSGQGDTLVVLPGAVPVSQEEETVDPPAVGVPFHDWMPELHAFYEDLSDRRKASGSHLAFL</sequence>
<evidence type="ECO:0000313" key="1">
    <source>
        <dbReference type="EMBL" id="OLP73398.1"/>
    </source>
</evidence>
<keyword evidence="2" id="KW-1185">Reference proteome</keyword>
<gene>
    <name evidence="1" type="ORF">AK812_SmicGene47374</name>
</gene>
<dbReference type="EMBL" id="LSRX01005567">
    <property type="protein sequence ID" value="OLP73398.1"/>
    <property type="molecule type" value="Genomic_DNA"/>
</dbReference>
<comment type="caution">
    <text evidence="1">The sequence shown here is derived from an EMBL/GenBank/DDBJ whole genome shotgun (WGS) entry which is preliminary data.</text>
</comment>
<reference evidence="1 2" key="1">
    <citation type="submission" date="2016-02" db="EMBL/GenBank/DDBJ databases">
        <title>Genome analysis of coral dinoflagellate symbionts highlights evolutionary adaptations to a symbiotic lifestyle.</title>
        <authorList>
            <person name="Aranda M."/>
            <person name="Li Y."/>
            <person name="Liew Y.J."/>
            <person name="Baumgarten S."/>
            <person name="Simakov O."/>
            <person name="Wilson M."/>
            <person name="Piel J."/>
            <person name="Ashoor H."/>
            <person name="Bougouffa S."/>
            <person name="Bajic V.B."/>
            <person name="Ryu T."/>
            <person name="Ravasi T."/>
            <person name="Bayer T."/>
            <person name="Micklem G."/>
            <person name="Kim H."/>
            <person name="Bhak J."/>
            <person name="Lajeunesse T.C."/>
            <person name="Voolstra C.R."/>
        </authorList>
    </citation>
    <scope>NUCLEOTIDE SEQUENCE [LARGE SCALE GENOMIC DNA]</scope>
    <source>
        <strain evidence="1 2">CCMP2467</strain>
    </source>
</reference>
<organism evidence="1 2">
    <name type="scientific">Symbiodinium microadriaticum</name>
    <name type="common">Dinoflagellate</name>
    <name type="synonym">Zooxanthella microadriatica</name>
    <dbReference type="NCBI Taxonomy" id="2951"/>
    <lineage>
        <taxon>Eukaryota</taxon>
        <taxon>Sar</taxon>
        <taxon>Alveolata</taxon>
        <taxon>Dinophyceae</taxon>
        <taxon>Suessiales</taxon>
        <taxon>Symbiodiniaceae</taxon>
        <taxon>Symbiodinium</taxon>
    </lineage>
</organism>